<evidence type="ECO:0000313" key="5">
    <source>
        <dbReference type="Proteomes" id="UP000679220"/>
    </source>
</evidence>
<feature type="domain" description="Lambda-carrageenase beta-propeller" evidence="3">
    <location>
        <begin position="65"/>
        <end position="172"/>
    </location>
</feature>
<feature type="domain" description="Secretion system C-terminal sorting" evidence="1">
    <location>
        <begin position="965"/>
        <end position="1035"/>
    </location>
</feature>
<evidence type="ECO:0000259" key="3">
    <source>
        <dbReference type="Pfam" id="PF25292"/>
    </source>
</evidence>
<dbReference type="Pfam" id="PF25290">
    <property type="entry name" value="CGLA_M"/>
    <property type="match status" value="1"/>
</dbReference>
<protein>
    <submittedName>
        <fullName evidence="4">T9SS type A sorting domain-containing protein</fullName>
    </submittedName>
</protein>
<sequence length="1037" mass="116480">MNKHIFIILSIFGLFFIAQESVAVPGIKNNKTTNSSYHIKVLNLNGLNAYRLKVINKGDVVKQKIIGSTYNYDVFGTNMAGEKLWQDKTGGFCFDICTGDIIGDESEEVILGCADDSVYCYNSKGDRLWTTGLQSGPVFSVAHIKSEGENYILAGTVLNYVFVINAEGTIISKHKFDGAIRELLVYDFDRNGTEDVYLNRAYRDNEQYGNIYAFPSFAPISSFSEVELGLNRSDHGQNALLYTKENGEALIFDDKGFIDPLDGMKRVTYSNSGFSIEKDDYASGYRAKYLSSGNYLLGSDEKQVAMVYGDDVFLYSSSAQLLAYRRTNQLSFNDVTTVSESGQDKILLAGAPNGDDNLYLISPDNSSEWLTELAQRDWSGQMKSISDAYSNIQTNINNWAGVAVDLPSDKPIIIQVNGTQGDGLNDVTMEDWISIWKNELAYYNQKFPYPDRIKFAFRVQLYENWTGYFQYQNPDGTWVTEAEKGLSKETLLTFARRMEEEGIPFYSKAHGIQVSLDTYKAMMDVAPNAYLGVGIVEYGFAYSPFEVNEKGKQDFFIRDFMLPLMDYAKEKGKNVWFHNKGAVWAVRSQMSWMQSGIISEKYKDVLIMSNEDSNSRTPDLNTAGRVGAWYAGYVNNWGYRWVSDIPAYSRLWDWSRVNTGHPASRSLLTAVSLGANYLNICSRQYNQQKREEMHSMSTGVEQFIHLLGKGIIAPPQRENLLNISPVTLTLKEELVPEAYWTSGGHDFNTGSQTHKGYIQADGFGLLSKMGVEWGSATTPKTDWAAYTYGRYQQTHNHIPNLGHGYGYAPIIGKPNNRSDIDISYFTTQIESDGETASIDDEVLSLSQTKERVLEAMSKGTEDIDMFPVIITGEVFSSVNRIAEDHYLLYLVDPNLMSPGGDCLSSITANKEGEWSVKDRISNEEMGTLNPTMNVTIPAGAFRILEIKSDTNLLAKSEVSENKIRIYPNPVINELNVFFPSDIESSKLVVYSLSGEKVSCQELENKNTCVDFRSCQPGAYLLHFSLKNSFEVHKVIKY</sequence>
<comment type="caution">
    <text evidence="4">The sequence shown here is derived from an EMBL/GenBank/DDBJ whole genome shotgun (WGS) entry which is preliminary data.</text>
</comment>
<dbReference type="Pfam" id="PF25292">
    <property type="entry name" value="Beta-prop_CGLA"/>
    <property type="match status" value="1"/>
</dbReference>
<accession>A0A941IWV0</accession>
<dbReference type="Proteomes" id="UP000679220">
    <property type="component" value="Unassembled WGS sequence"/>
</dbReference>
<dbReference type="Pfam" id="PF18962">
    <property type="entry name" value="Por_Secre_tail"/>
    <property type="match status" value="1"/>
</dbReference>
<dbReference type="InterPro" id="IPR057420">
    <property type="entry name" value="Beta-prop_CGLA"/>
</dbReference>
<name>A0A941IWV0_9BACT</name>
<dbReference type="RefSeq" id="WP_212190808.1">
    <property type="nucleotide sequence ID" value="NZ_JAGTAR010000015.1"/>
</dbReference>
<gene>
    <name evidence="4" type="ORF">KDU71_11080</name>
</gene>
<evidence type="ECO:0000259" key="2">
    <source>
        <dbReference type="Pfam" id="PF25290"/>
    </source>
</evidence>
<reference evidence="4" key="2">
    <citation type="submission" date="2021-04" db="EMBL/GenBank/DDBJ databases">
        <authorList>
            <person name="Zhang T."/>
            <person name="Zhang Y."/>
            <person name="Lu D."/>
            <person name="Zuo D."/>
            <person name="Du Z."/>
        </authorList>
    </citation>
    <scope>NUCLEOTIDE SEQUENCE</scope>
    <source>
        <strain evidence="4">JR1</strain>
    </source>
</reference>
<feature type="domain" description="Lambda-carrageenase middle" evidence="2">
    <location>
        <begin position="549"/>
        <end position="804"/>
    </location>
</feature>
<reference evidence="4" key="1">
    <citation type="journal article" date="2018" name="Int. J. Syst. Evol. Microbiol.">
        <title>Carboxylicivirga sediminis sp. nov., isolated from coastal sediment.</title>
        <authorList>
            <person name="Wang F.Q."/>
            <person name="Ren L.H."/>
            <person name="Zou R.J."/>
            <person name="Sun Y.Z."/>
            <person name="Liu X.J."/>
            <person name="Jiang F."/>
            <person name="Liu L.J."/>
        </authorList>
    </citation>
    <scope>NUCLEOTIDE SEQUENCE</scope>
    <source>
        <strain evidence="4">JR1</strain>
    </source>
</reference>
<dbReference type="EMBL" id="JAGTAR010000015">
    <property type="protein sequence ID" value="MBR8536101.1"/>
    <property type="molecule type" value="Genomic_DNA"/>
</dbReference>
<dbReference type="Gene3D" id="2.130.10.10">
    <property type="entry name" value="YVTN repeat-like/Quinoprotein amine dehydrogenase"/>
    <property type="match status" value="1"/>
</dbReference>
<dbReference type="SUPFAM" id="SSF50998">
    <property type="entry name" value="Quinoprotein alcohol dehydrogenase-like"/>
    <property type="match status" value="1"/>
</dbReference>
<dbReference type="InterPro" id="IPR057421">
    <property type="entry name" value="CGLA_M"/>
</dbReference>
<organism evidence="4 5">
    <name type="scientific">Carboxylicivirga sediminis</name>
    <dbReference type="NCBI Taxonomy" id="2006564"/>
    <lineage>
        <taxon>Bacteria</taxon>
        <taxon>Pseudomonadati</taxon>
        <taxon>Bacteroidota</taxon>
        <taxon>Bacteroidia</taxon>
        <taxon>Marinilabiliales</taxon>
        <taxon>Marinilabiliaceae</taxon>
        <taxon>Carboxylicivirga</taxon>
    </lineage>
</organism>
<dbReference type="InterPro" id="IPR026444">
    <property type="entry name" value="Secre_tail"/>
</dbReference>
<evidence type="ECO:0000259" key="1">
    <source>
        <dbReference type="Pfam" id="PF18962"/>
    </source>
</evidence>
<dbReference type="NCBIfam" id="TIGR04183">
    <property type="entry name" value="Por_Secre_tail"/>
    <property type="match status" value="1"/>
</dbReference>
<evidence type="ECO:0000313" key="4">
    <source>
        <dbReference type="EMBL" id="MBR8536101.1"/>
    </source>
</evidence>
<dbReference type="InterPro" id="IPR011047">
    <property type="entry name" value="Quinoprotein_ADH-like_sf"/>
</dbReference>
<dbReference type="AlphaFoldDB" id="A0A941IWV0"/>
<dbReference type="InterPro" id="IPR015943">
    <property type="entry name" value="WD40/YVTN_repeat-like_dom_sf"/>
</dbReference>
<proteinExistence type="predicted"/>
<keyword evidence="5" id="KW-1185">Reference proteome</keyword>